<proteinExistence type="inferred from homology"/>
<evidence type="ECO:0000256" key="2">
    <source>
        <dbReference type="ARBA" id="ARBA00019989"/>
    </source>
</evidence>
<dbReference type="GO" id="GO:0030488">
    <property type="term" value="P:tRNA methylation"/>
    <property type="evidence" value="ECO:0007669"/>
    <property type="project" value="TreeGrafter"/>
</dbReference>
<dbReference type="GO" id="GO:0070476">
    <property type="term" value="P:rRNA (guanine-N7)-methylation"/>
    <property type="evidence" value="ECO:0007669"/>
    <property type="project" value="TreeGrafter"/>
</dbReference>
<dbReference type="Proteomes" id="UP000050791">
    <property type="component" value="Unassembled WGS sequence"/>
</dbReference>
<dbReference type="InterPro" id="IPR005651">
    <property type="entry name" value="Trm112-like"/>
</dbReference>
<evidence type="ECO:0000313" key="4">
    <source>
        <dbReference type="Proteomes" id="UP000050791"/>
    </source>
</evidence>
<protein>
    <recommendedName>
        <fullName evidence="2">Multifunctional methyltransferase subunit TRM112-like protein</fullName>
    </recommendedName>
    <alternativeName>
        <fullName evidence="3">tRNA methyltransferase 112 homolog</fullName>
    </alternativeName>
</protein>
<dbReference type="InterPro" id="IPR039127">
    <property type="entry name" value="Trm112"/>
</dbReference>
<sequence length="213" mass="24427">MNKYSVVPLYTNFTTDCEVSLTKELLVKQFTIFCAIQNKDPVDCTLHRHTNYSVLTCDYIFLLFSRLRTCFEDQYFLRNNFICWLAVRMKLFLHNILTSRVLNSVKVGYPLKLKANALKVSTVDYDPASVARLIPKVEWSVVKSVADEIGEEYIPCLPEEVPVNYSENEEFLKLAHRALLEVDVMEGVLVCPETGREFTISNGIPNMLVNEGE</sequence>
<dbReference type="PANTHER" id="PTHR12773:SF0">
    <property type="entry name" value="MULTIFUNCTIONAL METHYLTRANSFERASE SUBUNIT TRM112-LIKE PROTEIN"/>
    <property type="match status" value="1"/>
</dbReference>
<evidence type="ECO:0000256" key="3">
    <source>
        <dbReference type="ARBA" id="ARBA00030516"/>
    </source>
</evidence>
<dbReference type="SUPFAM" id="SSF158997">
    <property type="entry name" value="Trm112p-like"/>
    <property type="match status" value="1"/>
</dbReference>
<evidence type="ECO:0000313" key="5">
    <source>
        <dbReference type="WBParaSite" id="SMTH1_67250.1"/>
    </source>
</evidence>
<dbReference type="PANTHER" id="PTHR12773">
    <property type="entry name" value="UPF0315 PROTEIN-RELATED"/>
    <property type="match status" value="1"/>
</dbReference>
<dbReference type="GO" id="GO:0046982">
    <property type="term" value="F:protein heterodimerization activity"/>
    <property type="evidence" value="ECO:0007669"/>
    <property type="project" value="InterPro"/>
</dbReference>
<dbReference type="Gene3D" id="2.20.25.10">
    <property type="match status" value="1"/>
</dbReference>
<evidence type="ECO:0000256" key="1">
    <source>
        <dbReference type="ARBA" id="ARBA00007980"/>
    </source>
</evidence>
<comment type="similarity">
    <text evidence="1">Belongs to the TRM112 family.</text>
</comment>
<dbReference type="Pfam" id="PF03966">
    <property type="entry name" value="Trm112p"/>
    <property type="match status" value="1"/>
</dbReference>
<reference evidence="5" key="1">
    <citation type="submission" date="2023-11" db="UniProtKB">
        <authorList>
            <consortium name="WormBaseParasite"/>
        </authorList>
    </citation>
    <scope>IDENTIFICATION</scope>
</reference>
<accession>A0AA85BNI9</accession>
<dbReference type="AlphaFoldDB" id="A0AA85BNI9"/>
<dbReference type="CDD" id="cd21089">
    <property type="entry name" value="Trm112-like"/>
    <property type="match status" value="1"/>
</dbReference>
<dbReference type="WBParaSite" id="SMTH1_67250.1">
    <property type="protein sequence ID" value="SMTH1_67250.1"/>
    <property type="gene ID" value="SMTH1_67250"/>
</dbReference>
<name>A0AA85BNI9_9TREM</name>
<organism evidence="4 5">
    <name type="scientific">Schistosoma mattheei</name>
    <dbReference type="NCBI Taxonomy" id="31246"/>
    <lineage>
        <taxon>Eukaryota</taxon>
        <taxon>Metazoa</taxon>
        <taxon>Spiralia</taxon>
        <taxon>Lophotrochozoa</taxon>
        <taxon>Platyhelminthes</taxon>
        <taxon>Trematoda</taxon>
        <taxon>Digenea</taxon>
        <taxon>Strigeidida</taxon>
        <taxon>Schistosomatoidea</taxon>
        <taxon>Schistosomatidae</taxon>
        <taxon>Schistosoma</taxon>
    </lineage>
</organism>